<gene>
    <name evidence="9" type="ORF">SAMN06265222_111157</name>
</gene>
<organism evidence="9 10">
    <name type="scientific">Neorhodopirellula lusitana</name>
    <dbReference type="NCBI Taxonomy" id="445327"/>
    <lineage>
        <taxon>Bacteria</taxon>
        <taxon>Pseudomonadati</taxon>
        <taxon>Planctomycetota</taxon>
        <taxon>Planctomycetia</taxon>
        <taxon>Pirellulales</taxon>
        <taxon>Pirellulaceae</taxon>
        <taxon>Neorhodopirellula</taxon>
    </lineage>
</organism>
<dbReference type="InterPro" id="IPR050738">
    <property type="entry name" value="Sulfatase"/>
</dbReference>
<dbReference type="InterPro" id="IPR017850">
    <property type="entry name" value="Alkaline_phosphatase_core_sf"/>
</dbReference>
<dbReference type="PANTHER" id="PTHR42693:SF42">
    <property type="entry name" value="ARYLSULFATASE G"/>
    <property type="match status" value="1"/>
</dbReference>
<keyword evidence="10" id="KW-1185">Reference proteome</keyword>
<evidence type="ECO:0000256" key="5">
    <source>
        <dbReference type="ARBA" id="ARBA00022801"/>
    </source>
</evidence>
<comment type="caution">
    <text evidence="9">The sequence shown here is derived from an EMBL/GenBank/DDBJ whole genome shotgun (WGS) entry which is preliminary data.</text>
</comment>
<protein>
    <submittedName>
        <fullName evidence="9">Arylsulfatase A</fullName>
    </submittedName>
</protein>
<evidence type="ECO:0000256" key="2">
    <source>
        <dbReference type="ARBA" id="ARBA00008779"/>
    </source>
</evidence>
<keyword evidence="7" id="KW-0812">Transmembrane</keyword>
<proteinExistence type="inferred from homology"/>
<evidence type="ECO:0000259" key="8">
    <source>
        <dbReference type="Pfam" id="PF00884"/>
    </source>
</evidence>
<comment type="cofactor">
    <cofactor evidence="1">
        <name>Ca(2+)</name>
        <dbReference type="ChEBI" id="CHEBI:29108"/>
    </cofactor>
</comment>
<dbReference type="EMBL" id="FXUG01000011">
    <property type="protein sequence ID" value="SMP69017.1"/>
    <property type="molecule type" value="Genomic_DNA"/>
</dbReference>
<reference evidence="9 10" key="1">
    <citation type="submission" date="2017-05" db="EMBL/GenBank/DDBJ databases">
        <authorList>
            <person name="Varghese N."/>
            <person name="Submissions S."/>
        </authorList>
    </citation>
    <scope>NUCLEOTIDE SEQUENCE [LARGE SCALE GENOMIC DNA]</scope>
    <source>
        <strain evidence="9 10">DSM 25457</strain>
    </source>
</reference>
<evidence type="ECO:0000256" key="7">
    <source>
        <dbReference type="SAM" id="Phobius"/>
    </source>
</evidence>
<dbReference type="CDD" id="cd16144">
    <property type="entry name" value="ARS_like"/>
    <property type="match status" value="1"/>
</dbReference>
<feature type="domain" description="Sulfatase N-terminal" evidence="8">
    <location>
        <begin position="62"/>
        <end position="427"/>
    </location>
</feature>
<evidence type="ECO:0000256" key="1">
    <source>
        <dbReference type="ARBA" id="ARBA00001913"/>
    </source>
</evidence>
<evidence type="ECO:0000256" key="6">
    <source>
        <dbReference type="ARBA" id="ARBA00022837"/>
    </source>
</evidence>
<keyword evidence="3" id="KW-0479">Metal-binding</keyword>
<evidence type="ECO:0000256" key="3">
    <source>
        <dbReference type="ARBA" id="ARBA00022723"/>
    </source>
</evidence>
<keyword evidence="4" id="KW-0732">Signal</keyword>
<comment type="similarity">
    <text evidence="2">Belongs to the sulfatase family.</text>
</comment>
<dbReference type="Gene3D" id="3.40.720.10">
    <property type="entry name" value="Alkaline Phosphatase, subunit A"/>
    <property type="match status" value="1"/>
</dbReference>
<evidence type="ECO:0000256" key="4">
    <source>
        <dbReference type="ARBA" id="ARBA00022729"/>
    </source>
</evidence>
<dbReference type="RefSeq" id="WP_283434120.1">
    <property type="nucleotide sequence ID" value="NZ_FXUG01000011.1"/>
</dbReference>
<name>A0ABY1QHQ4_9BACT</name>
<feature type="transmembrane region" description="Helical" evidence="7">
    <location>
        <begin position="33"/>
        <end position="53"/>
    </location>
</feature>
<keyword evidence="7" id="KW-1133">Transmembrane helix</keyword>
<dbReference type="Proteomes" id="UP001158067">
    <property type="component" value="Unassembled WGS sequence"/>
</dbReference>
<keyword evidence="7" id="KW-0472">Membrane</keyword>
<evidence type="ECO:0000313" key="10">
    <source>
        <dbReference type="Proteomes" id="UP001158067"/>
    </source>
</evidence>
<keyword evidence="6" id="KW-0106">Calcium</keyword>
<sequence>MNFNKTLCGPFIAQCVSEGCRILGTISRLRIRVISNVCQGCLLVAICFAVLFASPALGDSKPNIVFILVDDLGNADVGFNGSTYYETPNIDALAKGGLVIENAYMYPTCSPSRTALATGKQSFRTGVYTVPVLEAGDDQANIFSRWTVGEEHIMYSQPLADVGYKSIHLGKWHLVGPYPKEELAMEYPLKKKLKQPDPWDFSWVPYHKEHCQKYYPEGRGYLKNVGGTYRGDPALEIGGYKGKTGGYFAPFSNPFIEPKPDDEWLTDRLTDDAIEFMDEHQEDPFLINMHYYTVHRPIRGRSKELVQKYLEKPGDPITGQGMGEGKNKLRDAEYATMIESLDDNVGRIVQFLDDNGLRENTLIVFTSDNGQNVGSNDKLRGKKGYIYEGGIRVPTCMNWPGKIDARRTQTAVAGLDLFPTFMDIAGIDYDGVLDGDSVTGLFQGEPESLQNRPLFWHLASCYKHGACSVIRKNNLKLIQFLADGKMELYDLDNDPREEHNLAETNPEQTQALLKELVDWRKSNDVPLPPGSVLR</sequence>
<dbReference type="InterPro" id="IPR000917">
    <property type="entry name" value="Sulfatase_N"/>
</dbReference>
<dbReference type="SUPFAM" id="SSF53649">
    <property type="entry name" value="Alkaline phosphatase-like"/>
    <property type="match status" value="1"/>
</dbReference>
<dbReference type="PANTHER" id="PTHR42693">
    <property type="entry name" value="ARYLSULFATASE FAMILY MEMBER"/>
    <property type="match status" value="1"/>
</dbReference>
<evidence type="ECO:0000313" key="9">
    <source>
        <dbReference type="EMBL" id="SMP69017.1"/>
    </source>
</evidence>
<dbReference type="Gene3D" id="3.30.1120.10">
    <property type="match status" value="1"/>
</dbReference>
<dbReference type="Pfam" id="PF00884">
    <property type="entry name" value="Sulfatase"/>
    <property type="match status" value="1"/>
</dbReference>
<keyword evidence="5" id="KW-0378">Hydrolase</keyword>
<accession>A0ABY1QHQ4</accession>